<dbReference type="AlphaFoldDB" id="A0A2T1HP19"/>
<comment type="caution">
    <text evidence="1">The sequence shown here is derived from an EMBL/GenBank/DDBJ whole genome shotgun (WGS) entry which is preliminary data.</text>
</comment>
<sequence>MRRLGLATLGTVAFIYVTAQLLKVEEQRYALEIGLCGAAENATGGRLFARDCLSRVSTGRSPVVTLLSALTL</sequence>
<evidence type="ECO:0000313" key="2">
    <source>
        <dbReference type="Proteomes" id="UP000239772"/>
    </source>
</evidence>
<keyword evidence="2" id="KW-1185">Reference proteome</keyword>
<dbReference type="EMBL" id="PVZS01000028">
    <property type="protein sequence ID" value="PSC03269.1"/>
    <property type="molecule type" value="Genomic_DNA"/>
</dbReference>
<protein>
    <submittedName>
        <fullName evidence="1">Uncharacterized protein</fullName>
    </submittedName>
</protein>
<proteinExistence type="predicted"/>
<accession>A0A2T1HP19</accession>
<reference evidence="2" key="1">
    <citation type="submission" date="2018-03" db="EMBL/GenBank/DDBJ databases">
        <authorList>
            <person name="Sun L."/>
            <person name="Liu H."/>
            <person name="Chen W."/>
            <person name="Huang K."/>
            <person name="Liu W."/>
            <person name="Gao X."/>
        </authorList>
    </citation>
    <scope>NUCLEOTIDE SEQUENCE [LARGE SCALE GENOMIC DNA]</scope>
    <source>
        <strain evidence="2">SH9</strain>
    </source>
</reference>
<organism evidence="1 2">
    <name type="scientific">Alsobacter soli</name>
    <dbReference type="NCBI Taxonomy" id="2109933"/>
    <lineage>
        <taxon>Bacteria</taxon>
        <taxon>Pseudomonadati</taxon>
        <taxon>Pseudomonadota</taxon>
        <taxon>Alphaproteobacteria</taxon>
        <taxon>Hyphomicrobiales</taxon>
        <taxon>Alsobacteraceae</taxon>
        <taxon>Alsobacter</taxon>
    </lineage>
</organism>
<evidence type="ECO:0000313" key="1">
    <source>
        <dbReference type="EMBL" id="PSC03269.1"/>
    </source>
</evidence>
<dbReference type="Proteomes" id="UP000239772">
    <property type="component" value="Unassembled WGS sequence"/>
</dbReference>
<gene>
    <name evidence="1" type="ORF">SLNSH_19620</name>
</gene>
<name>A0A2T1HP19_9HYPH</name>